<dbReference type="OrthoDB" id="1523296at2"/>
<accession>A0A494XFT9</accession>
<dbReference type="EMBL" id="RBZV01000003">
    <property type="protein sequence ID" value="RKP49398.1"/>
    <property type="molecule type" value="Genomic_DNA"/>
</dbReference>
<sequence>MPDFVALERRLTQAAHRFEFFQAMRLIECARGDRPRIGQSLRPADDVVRLGQDPDFRFVATALAGYRQASDRRPARLAVNFLGLLGPNGPMPLWLTEYVHDRVQHGGDTTLVSFLDMFQHRMLGLFYRAWAASQPVVSLDRPDGEGFSRYLGSLCGLRAPSRRERGRERDGVPDSAKLHFAGLLAGRTRHASGLSLLLSQYFGLPVAIEQFVGQWVRLPEDECTRLRSRGAKQLGQGVALGTKVWDRQHKFRVVIGPLDEADYRRLQPGGGSFRRLEHWVRLYTGGVLDWDVQLNLAPGAAKGMRLDANARLARSTWLGRPDAAQRQPTLRFHPGGNV</sequence>
<dbReference type="AlphaFoldDB" id="A0A494XFT9"/>
<dbReference type="PANTHER" id="PTHR35564:SF4">
    <property type="entry name" value="CYTOPLASMIC PROTEIN"/>
    <property type="match status" value="1"/>
</dbReference>
<organism evidence="1 2">
    <name type="scientific">Trinickia fusca</name>
    <dbReference type="NCBI Taxonomy" id="2419777"/>
    <lineage>
        <taxon>Bacteria</taxon>
        <taxon>Pseudomonadati</taxon>
        <taxon>Pseudomonadota</taxon>
        <taxon>Betaproteobacteria</taxon>
        <taxon>Burkholderiales</taxon>
        <taxon>Burkholderiaceae</taxon>
        <taxon>Trinickia</taxon>
    </lineage>
</organism>
<dbReference type="Pfam" id="PF06996">
    <property type="entry name" value="T6SS_TssG"/>
    <property type="match status" value="1"/>
</dbReference>
<evidence type="ECO:0000313" key="1">
    <source>
        <dbReference type="EMBL" id="RKP49398.1"/>
    </source>
</evidence>
<evidence type="ECO:0000313" key="2">
    <source>
        <dbReference type="Proteomes" id="UP000280434"/>
    </source>
</evidence>
<proteinExistence type="predicted"/>
<comment type="caution">
    <text evidence="1">The sequence shown here is derived from an EMBL/GenBank/DDBJ whole genome shotgun (WGS) entry which is preliminary data.</text>
</comment>
<dbReference type="RefSeq" id="WP_121277786.1">
    <property type="nucleotide sequence ID" value="NZ_RBZV01000003.1"/>
</dbReference>
<gene>
    <name evidence="1" type="primary">tssG</name>
    <name evidence="1" type="ORF">D7S89_11590</name>
</gene>
<dbReference type="PANTHER" id="PTHR35564">
    <property type="match status" value="1"/>
</dbReference>
<keyword evidence="2" id="KW-1185">Reference proteome</keyword>
<reference evidence="1 2" key="1">
    <citation type="submission" date="2018-10" db="EMBL/GenBank/DDBJ databases">
        <title>Paraburkholderia sp. 7MK8-2, isolated from soil.</title>
        <authorList>
            <person name="Gao Z.-H."/>
            <person name="Qiu L.-H."/>
        </authorList>
    </citation>
    <scope>NUCLEOTIDE SEQUENCE [LARGE SCALE GENOMIC DNA]</scope>
    <source>
        <strain evidence="1 2">7MK8-2</strain>
    </source>
</reference>
<name>A0A494XFT9_9BURK</name>
<dbReference type="NCBIfam" id="TIGR03347">
    <property type="entry name" value="VI_chp_1"/>
    <property type="match status" value="1"/>
</dbReference>
<protein>
    <submittedName>
        <fullName evidence="1">Type VI secretion system baseplate subunit TssG</fullName>
    </submittedName>
</protein>
<dbReference type="Proteomes" id="UP000280434">
    <property type="component" value="Unassembled WGS sequence"/>
</dbReference>
<dbReference type="InterPro" id="IPR010732">
    <property type="entry name" value="T6SS_TssG-like"/>
</dbReference>